<comment type="caution">
    <text evidence="2">The sequence shown here is derived from an EMBL/GenBank/DDBJ whole genome shotgun (WGS) entry which is preliminary data.</text>
</comment>
<proteinExistence type="predicted"/>
<feature type="transmembrane region" description="Helical" evidence="1">
    <location>
        <begin position="90"/>
        <end position="112"/>
    </location>
</feature>
<keyword evidence="3" id="KW-1185">Reference proteome</keyword>
<organism evidence="2 3">
    <name type="scientific">Seongchinamella sediminis</name>
    <dbReference type="NCBI Taxonomy" id="2283635"/>
    <lineage>
        <taxon>Bacteria</taxon>
        <taxon>Pseudomonadati</taxon>
        <taxon>Pseudomonadota</taxon>
        <taxon>Gammaproteobacteria</taxon>
        <taxon>Cellvibrionales</taxon>
        <taxon>Halieaceae</taxon>
        <taxon>Seongchinamella</taxon>
    </lineage>
</organism>
<gene>
    <name evidence="2" type="ORF">DWB85_15410</name>
</gene>
<keyword evidence="1" id="KW-0472">Membrane</keyword>
<reference evidence="2 3" key="1">
    <citation type="submission" date="2018-07" db="EMBL/GenBank/DDBJ databases">
        <title>Halioglobus sp. genome submission.</title>
        <authorList>
            <person name="Ye M.-Q."/>
            <person name="Du Z.-J."/>
        </authorList>
    </citation>
    <scope>NUCLEOTIDE SEQUENCE [LARGE SCALE GENOMIC DNA]</scope>
    <source>
        <strain evidence="2 3">U0301</strain>
    </source>
</reference>
<name>A0A3L7DT49_9GAMM</name>
<feature type="transmembrane region" description="Helical" evidence="1">
    <location>
        <begin position="42"/>
        <end position="70"/>
    </location>
</feature>
<accession>A0A3L7DT49</accession>
<keyword evidence="1" id="KW-1133">Transmembrane helix</keyword>
<dbReference type="AlphaFoldDB" id="A0A3L7DT49"/>
<dbReference type="EMBL" id="QRAN01000019">
    <property type="protein sequence ID" value="RLQ20787.1"/>
    <property type="molecule type" value="Genomic_DNA"/>
</dbReference>
<evidence type="ECO:0000256" key="1">
    <source>
        <dbReference type="SAM" id="Phobius"/>
    </source>
</evidence>
<sequence length="120" mass="13266">MIDLSDQQASFIAIYVSIVFAFIAASYVVGSKLNKVQTTVATLLFSVTCIWLVHRITMIGFGLNFMQSLLQDSALSRLNEGLTPEHTVSVLQVALTGSIWSLGMCGALIFLWDIRHRDID</sequence>
<evidence type="ECO:0000313" key="3">
    <source>
        <dbReference type="Proteomes" id="UP000265509"/>
    </source>
</evidence>
<dbReference type="Proteomes" id="UP000265509">
    <property type="component" value="Unassembled WGS sequence"/>
</dbReference>
<keyword evidence="1" id="KW-0812">Transmembrane</keyword>
<feature type="transmembrane region" description="Helical" evidence="1">
    <location>
        <begin position="12"/>
        <end position="30"/>
    </location>
</feature>
<protein>
    <submittedName>
        <fullName evidence="2">Uncharacterized protein</fullName>
    </submittedName>
</protein>
<evidence type="ECO:0000313" key="2">
    <source>
        <dbReference type="EMBL" id="RLQ20787.1"/>
    </source>
</evidence>